<dbReference type="Proteomes" id="UP000503017">
    <property type="component" value="Chromosome"/>
</dbReference>
<proteinExistence type="predicted"/>
<organism evidence="1 2">
    <name type="scientific">Mesorhizobium loti R88b</name>
    <dbReference type="NCBI Taxonomy" id="935548"/>
    <lineage>
        <taxon>Bacteria</taxon>
        <taxon>Pseudomonadati</taxon>
        <taxon>Pseudomonadota</taxon>
        <taxon>Alphaproteobacteria</taxon>
        <taxon>Hyphomicrobiales</taxon>
        <taxon>Phyllobacteriaceae</taxon>
        <taxon>Mesorhizobium</taxon>
    </lineage>
</organism>
<reference evidence="1 2" key="1">
    <citation type="submission" date="2018-10" db="EMBL/GenBank/DDBJ databases">
        <authorList>
            <person name="Perry B.J."/>
            <person name="Sullivan J.T."/>
            <person name="Murphy R.J.T."/>
            <person name="Ramsay J.P."/>
            <person name="Ronson C.W."/>
        </authorList>
    </citation>
    <scope>NUCLEOTIDE SEQUENCE [LARGE SCALE GENOMIC DNA]</scope>
    <source>
        <strain evidence="1 2">R88b</strain>
    </source>
</reference>
<evidence type="ECO:0000313" key="1">
    <source>
        <dbReference type="EMBL" id="QKD00554.1"/>
    </source>
</evidence>
<protein>
    <submittedName>
        <fullName evidence="1">Uncharacterized protein</fullName>
    </submittedName>
</protein>
<evidence type="ECO:0000313" key="2">
    <source>
        <dbReference type="Proteomes" id="UP000503017"/>
    </source>
</evidence>
<accession>A0A6M7WKW9</accession>
<dbReference type="EMBL" id="CP033367">
    <property type="protein sequence ID" value="QKD00554.1"/>
    <property type="molecule type" value="Genomic_DNA"/>
</dbReference>
<name>A0A6M7WKW9_RHILI</name>
<sequence>MVLAPAVALRCADIQVRPACKRRLPALPVLTYEKYAPLVARATPKTTLFGRFAPVFDSGSA</sequence>
<gene>
    <name evidence="1" type="ORF">EB235_02920</name>
</gene>
<dbReference type="AlphaFoldDB" id="A0A6M7WKW9"/>